<keyword evidence="2" id="KW-1185">Reference proteome</keyword>
<protein>
    <submittedName>
        <fullName evidence="1">Uncharacterized protein</fullName>
    </submittedName>
</protein>
<accession>A0A3M7SFV3</accession>
<dbReference type="Proteomes" id="UP000276133">
    <property type="component" value="Unassembled WGS sequence"/>
</dbReference>
<dbReference type="AlphaFoldDB" id="A0A3M7SFV3"/>
<organism evidence="1 2">
    <name type="scientific">Brachionus plicatilis</name>
    <name type="common">Marine rotifer</name>
    <name type="synonym">Brachionus muelleri</name>
    <dbReference type="NCBI Taxonomy" id="10195"/>
    <lineage>
        <taxon>Eukaryota</taxon>
        <taxon>Metazoa</taxon>
        <taxon>Spiralia</taxon>
        <taxon>Gnathifera</taxon>
        <taxon>Rotifera</taxon>
        <taxon>Eurotatoria</taxon>
        <taxon>Monogononta</taxon>
        <taxon>Pseudotrocha</taxon>
        <taxon>Ploima</taxon>
        <taxon>Brachionidae</taxon>
        <taxon>Brachionus</taxon>
    </lineage>
</organism>
<dbReference type="EMBL" id="REGN01001443">
    <property type="protein sequence ID" value="RNA34626.1"/>
    <property type="molecule type" value="Genomic_DNA"/>
</dbReference>
<comment type="caution">
    <text evidence="1">The sequence shown here is derived from an EMBL/GenBank/DDBJ whole genome shotgun (WGS) entry which is preliminary data.</text>
</comment>
<evidence type="ECO:0000313" key="1">
    <source>
        <dbReference type="EMBL" id="RNA34626.1"/>
    </source>
</evidence>
<gene>
    <name evidence="1" type="ORF">BpHYR1_049846</name>
</gene>
<proteinExistence type="predicted"/>
<reference evidence="1 2" key="1">
    <citation type="journal article" date="2018" name="Sci. Rep.">
        <title>Genomic signatures of local adaptation to the degree of environmental predictability in rotifers.</title>
        <authorList>
            <person name="Franch-Gras L."/>
            <person name="Hahn C."/>
            <person name="Garcia-Roger E.M."/>
            <person name="Carmona M.J."/>
            <person name="Serra M."/>
            <person name="Gomez A."/>
        </authorList>
    </citation>
    <scope>NUCLEOTIDE SEQUENCE [LARGE SCALE GENOMIC DNA]</scope>
    <source>
        <strain evidence="1">HYR1</strain>
    </source>
</reference>
<sequence length="80" mass="9064">MLANAKYMLRAFCCKMQSFYRASSNIQHLLFVIDILVDGKKIKAKNKNRLDTRAGVEVMETNTTNKYVKKISGSCPECGQ</sequence>
<name>A0A3M7SFV3_BRAPC</name>
<evidence type="ECO:0000313" key="2">
    <source>
        <dbReference type="Proteomes" id="UP000276133"/>
    </source>
</evidence>